<organism evidence="2 3">
    <name type="scientific">Leucocoprinus birnbaumii</name>
    <dbReference type="NCBI Taxonomy" id="56174"/>
    <lineage>
        <taxon>Eukaryota</taxon>
        <taxon>Fungi</taxon>
        <taxon>Dikarya</taxon>
        <taxon>Basidiomycota</taxon>
        <taxon>Agaricomycotina</taxon>
        <taxon>Agaricomycetes</taxon>
        <taxon>Agaricomycetidae</taxon>
        <taxon>Agaricales</taxon>
        <taxon>Agaricineae</taxon>
        <taxon>Agaricaceae</taxon>
        <taxon>Leucocoprinus</taxon>
    </lineage>
</organism>
<keyword evidence="3" id="KW-1185">Reference proteome</keyword>
<protein>
    <submittedName>
        <fullName evidence="2">Uncharacterized protein</fullName>
    </submittedName>
</protein>
<evidence type="ECO:0000313" key="3">
    <source>
        <dbReference type="Proteomes" id="UP001213000"/>
    </source>
</evidence>
<name>A0AAD5YVE7_9AGAR</name>
<accession>A0AAD5YVE7</accession>
<feature type="region of interest" description="Disordered" evidence="1">
    <location>
        <begin position="94"/>
        <end position="124"/>
    </location>
</feature>
<evidence type="ECO:0000256" key="1">
    <source>
        <dbReference type="SAM" id="MobiDB-lite"/>
    </source>
</evidence>
<proteinExistence type="predicted"/>
<reference evidence="2" key="1">
    <citation type="submission" date="2022-07" db="EMBL/GenBank/DDBJ databases">
        <title>Genome Sequence of Leucocoprinus birnbaumii.</title>
        <authorList>
            <person name="Buettner E."/>
        </authorList>
    </citation>
    <scope>NUCLEOTIDE SEQUENCE</scope>
    <source>
        <strain evidence="2">VT141</strain>
    </source>
</reference>
<gene>
    <name evidence="2" type="ORF">NP233_g4535</name>
</gene>
<evidence type="ECO:0000313" key="2">
    <source>
        <dbReference type="EMBL" id="KAJ3570237.1"/>
    </source>
</evidence>
<dbReference type="Proteomes" id="UP001213000">
    <property type="component" value="Unassembled WGS sequence"/>
</dbReference>
<sequence length="124" mass="12892">MASVLSEHDLPPVYLLQTPPPVPTSPQLSSLSHPLVLQCPVPAHFVLGRHTLGTIPNGITDSNIGSISTNSAINPGPLTSQPLALPLALLWPHYSSTPPQSSPPTPELGTGLPPHSTPLSELPS</sequence>
<comment type="caution">
    <text evidence="2">The sequence shown here is derived from an EMBL/GenBank/DDBJ whole genome shotgun (WGS) entry which is preliminary data.</text>
</comment>
<dbReference type="EMBL" id="JANIEX010000248">
    <property type="protein sequence ID" value="KAJ3570237.1"/>
    <property type="molecule type" value="Genomic_DNA"/>
</dbReference>
<dbReference type="AlphaFoldDB" id="A0AAD5YVE7"/>